<dbReference type="RefSeq" id="WP_193112135.1">
    <property type="nucleotide sequence ID" value="NZ_CP041407.1"/>
</dbReference>
<evidence type="ECO:0000313" key="2">
    <source>
        <dbReference type="Proteomes" id="UP000593580"/>
    </source>
</evidence>
<keyword evidence="1" id="KW-0614">Plasmid</keyword>
<dbReference type="Proteomes" id="UP000593580">
    <property type="component" value="Plasmid unnamed"/>
</dbReference>
<geneLocation type="plasmid" evidence="1 2">
    <name>unnamed</name>
</geneLocation>
<dbReference type="AlphaFoldDB" id="A0A7M1BAY4"/>
<keyword evidence="2" id="KW-1185">Reference proteome</keyword>
<organism evidence="1 2">
    <name type="scientific">Sulfurimonas paralvinellae</name>
    <dbReference type="NCBI Taxonomy" id="317658"/>
    <lineage>
        <taxon>Bacteria</taxon>
        <taxon>Pseudomonadati</taxon>
        <taxon>Campylobacterota</taxon>
        <taxon>Epsilonproteobacteria</taxon>
        <taxon>Campylobacterales</taxon>
        <taxon>Sulfurimonadaceae</taxon>
        <taxon>Sulfurimonas</taxon>
    </lineage>
</organism>
<gene>
    <name evidence="1" type="ORF">FM071_10470</name>
</gene>
<evidence type="ECO:0000313" key="1">
    <source>
        <dbReference type="EMBL" id="QOP46791.1"/>
    </source>
</evidence>
<dbReference type="KEGG" id="spal:FM071_10470"/>
<reference evidence="1 2" key="1">
    <citation type="submission" date="2019-07" db="EMBL/GenBank/DDBJ databases">
        <title>Sulfurimonas paralvinellae sp. nov., a novel mesophilic, hydrogen- and sulfur-oxidizing chemolithoautotroph within the Epsilonproteo- bacteria isolated from a deep-sea hydrothermal vent polychaete nest, reclassification of Thiomicrospira denitrificans as Sulfurimonas denitrificans comb. nov. and emended description of the genus Sulfurimonas.</title>
        <authorList>
            <person name="Wang S."/>
            <person name="Jiang L."/>
            <person name="Shao Z."/>
        </authorList>
    </citation>
    <scope>NUCLEOTIDE SEQUENCE [LARGE SCALE GENOMIC DNA]</scope>
    <source>
        <strain evidence="1 2">GO25</strain>
        <plasmid evidence="1 2">unnamed</plasmid>
    </source>
</reference>
<dbReference type="EMBL" id="CP041407">
    <property type="protein sequence ID" value="QOP46791.1"/>
    <property type="molecule type" value="Genomic_DNA"/>
</dbReference>
<name>A0A7M1BAY4_9BACT</name>
<proteinExistence type="predicted"/>
<protein>
    <submittedName>
        <fullName evidence="1">Transposase</fullName>
    </submittedName>
</protein>
<accession>A0A7M1BAY4</accession>
<sequence length="227" mass="27805">MQWLTECLFCGNYVYRLKDNRIKCSSCHKKISLQKLNKIIFLIEAFIENENALHIAKRMHMAYSSVHTYFEEFRLLCAKIAEEEYELYREKNCEYEEYFYLEKSKKNNPKAIFDAHNFLTFDYDGHIYTLLMPSLQPYKQQFLQDNLQNPYLAEFNKFKRISRIAKVSKRYNQIVKFWEYFEQEILKYKGVKSEVFIYFLKEFEFKFNHENSEAIKILMEKYVKEKL</sequence>